<keyword evidence="2" id="KW-0255">Endonuclease</keyword>
<dbReference type="InterPro" id="IPR051916">
    <property type="entry name" value="GPI-anchor_lipid_remodeler"/>
</dbReference>
<sequence>MTAPTEGMMLRLASYNVHKCLGLDRRRLPRRVLSVINAVGADILALQEVDHRLAPRPAALPHRLIERETDYTVPPFALDGPSLGWHGQTILVRREIEVTALRRIALPGLEPRGAVLLEAETTAGAIRVVGVHLGLIRRYRTMQIAAIRAAIGRRTAMPTAILGDYNDWSVRGSGEALAPEFRLHAPGASFPAARPIAPLDRIALGPGLHLVDAGVHASAPARIASDHLPIWADLRIDPPPTGSAPG</sequence>
<accession>A0ABT2X3W5</accession>
<reference evidence="2 3" key="1">
    <citation type="submission" date="2022-10" db="EMBL/GenBank/DDBJ databases">
        <title>Defluviimonas sp. nov., isolated from ocean surface sediments.</title>
        <authorList>
            <person name="He W."/>
            <person name="Wang L."/>
            <person name="Zhang D.-F."/>
        </authorList>
    </citation>
    <scope>NUCLEOTIDE SEQUENCE [LARGE SCALE GENOMIC DNA]</scope>
    <source>
        <strain evidence="2 3">WL0024</strain>
    </source>
</reference>
<dbReference type="Proteomes" id="UP001209535">
    <property type="component" value="Unassembled WGS sequence"/>
</dbReference>
<evidence type="ECO:0000259" key="1">
    <source>
        <dbReference type="Pfam" id="PF03372"/>
    </source>
</evidence>
<keyword evidence="3" id="KW-1185">Reference proteome</keyword>
<dbReference type="InterPro" id="IPR005135">
    <property type="entry name" value="Endo/exonuclease/phosphatase"/>
</dbReference>
<evidence type="ECO:0000313" key="2">
    <source>
        <dbReference type="EMBL" id="MCU9848643.1"/>
    </source>
</evidence>
<keyword evidence="2" id="KW-0540">Nuclease</keyword>
<organism evidence="2 3">
    <name type="scientific">Albidovulum salinarum</name>
    <dbReference type="NCBI Taxonomy" id="2984153"/>
    <lineage>
        <taxon>Bacteria</taxon>
        <taxon>Pseudomonadati</taxon>
        <taxon>Pseudomonadota</taxon>
        <taxon>Alphaproteobacteria</taxon>
        <taxon>Rhodobacterales</taxon>
        <taxon>Paracoccaceae</taxon>
        <taxon>Albidovulum</taxon>
    </lineage>
</organism>
<gene>
    <name evidence="2" type="ORF">OEZ60_11565</name>
</gene>
<protein>
    <submittedName>
        <fullName evidence="2">Endonuclease/exonuclease/phosphatase family protein</fullName>
    </submittedName>
</protein>
<dbReference type="Gene3D" id="3.60.10.10">
    <property type="entry name" value="Endonuclease/exonuclease/phosphatase"/>
    <property type="match status" value="1"/>
</dbReference>
<proteinExistence type="predicted"/>
<dbReference type="GO" id="GO:0004519">
    <property type="term" value="F:endonuclease activity"/>
    <property type="evidence" value="ECO:0007669"/>
    <property type="project" value="UniProtKB-KW"/>
</dbReference>
<feature type="domain" description="Endonuclease/exonuclease/phosphatase" evidence="1">
    <location>
        <begin position="13"/>
        <end position="227"/>
    </location>
</feature>
<comment type="caution">
    <text evidence="2">The sequence shown here is derived from an EMBL/GenBank/DDBJ whole genome shotgun (WGS) entry which is preliminary data.</text>
</comment>
<keyword evidence="2" id="KW-0378">Hydrolase</keyword>
<dbReference type="PANTHER" id="PTHR14859:SF15">
    <property type="entry name" value="ENDONUCLEASE_EXONUCLEASE_PHOSPHATASE DOMAIN-CONTAINING PROTEIN"/>
    <property type="match status" value="1"/>
</dbReference>
<name>A0ABT2X3W5_9RHOB</name>
<dbReference type="Pfam" id="PF03372">
    <property type="entry name" value="Exo_endo_phos"/>
    <property type="match status" value="1"/>
</dbReference>
<dbReference type="RefSeq" id="WP_263336215.1">
    <property type="nucleotide sequence ID" value="NZ_JAOVQO010000010.1"/>
</dbReference>
<evidence type="ECO:0000313" key="3">
    <source>
        <dbReference type="Proteomes" id="UP001209535"/>
    </source>
</evidence>
<dbReference type="SUPFAM" id="SSF56219">
    <property type="entry name" value="DNase I-like"/>
    <property type="match status" value="1"/>
</dbReference>
<dbReference type="EMBL" id="JAOVQO010000010">
    <property type="protein sequence ID" value="MCU9848643.1"/>
    <property type="molecule type" value="Genomic_DNA"/>
</dbReference>
<dbReference type="PANTHER" id="PTHR14859">
    <property type="entry name" value="CALCOFLUOR WHITE HYPERSENSITIVE PROTEIN PRECURSOR"/>
    <property type="match status" value="1"/>
</dbReference>
<dbReference type="InterPro" id="IPR036691">
    <property type="entry name" value="Endo/exonu/phosph_ase_sf"/>
</dbReference>